<organism evidence="2 3">
    <name type="scientific">Pyronema omphalodes (strain CBS 100304)</name>
    <name type="common">Pyronema confluens</name>
    <dbReference type="NCBI Taxonomy" id="1076935"/>
    <lineage>
        <taxon>Eukaryota</taxon>
        <taxon>Fungi</taxon>
        <taxon>Dikarya</taxon>
        <taxon>Ascomycota</taxon>
        <taxon>Pezizomycotina</taxon>
        <taxon>Pezizomycetes</taxon>
        <taxon>Pezizales</taxon>
        <taxon>Pyronemataceae</taxon>
        <taxon>Pyronema</taxon>
    </lineage>
</organism>
<protein>
    <submittedName>
        <fullName evidence="2">Uncharacterized protein</fullName>
    </submittedName>
</protein>
<accession>U4LET4</accession>
<proteinExistence type="predicted"/>
<name>U4LET4_PYROM</name>
<gene>
    <name evidence="2" type="ORF">PCON_12843</name>
</gene>
<dbReference type="EMBL" id="HF935791">
    <property type="protein sequence ID" value="CCX13250.1"/>
    <property type="molecule type" value="Genomic_DNA"/>
</dbReference>
<keyword evidence="3" id="KW-1185">Reference proteome</keyword>
<feature type="compositionally biased region" description="Low complexity" evidence="1">
    <location>
        <begin position="63"/>
        <end position="81"/>
    </location>
</feature>
<reference evidence="2 3" key="1">
    <citation type="journal article" date="2013" name="PLoS Genet.">
        <title>The genome and development-dependent transcriptomes of Pyronema confluens: a window into fungal evolution.</title>
        <authorList>
            <person name="Traeger S."/>
            <person name="Altegoer F."/>
            <person name="Freitag M."/>
            <person name="Gabaldon T."/>
            <person name="Kempken F."/>
            <person name="Kumar A."/>
            <person name="Marcet-Houben M."/>
            <person name="Poggeler S."/>
            <person name="Stajich J.E."/>
            <person name="Nowrousian M."/>
        </authorList>
    </citation>
    <scope>NUCLEOTIDE SEQUENCE [LARGE SCALE GENOMIC DNA]</scope>
    <source>
        <strain evidence="3">CBS 100304</strain>
        <tissue evidence="2">Vegetative mycelium</tissue>
    </source>
</reference>
<dbReference type="Proteomes" id="UP000018144">
    <property type="component" value="Unassembled WGS sequence"/>
</dbReference>
<feature type="region of interest" description="Disordered" evidence="1">
    <location>
        <begin position="59"/>
        <end position="81"/>
    </location>
</feature>
<evidence type="ECO:0000256" key="1">
    <source>
        <dbReference type="SAM" id="MobiDB-lite"/>
    </source>
</evidence>
<sequence length="81" mass="8695">MEPSRRKTRSQTAAPLVPAPSPAAKQKAPQPPPDTATQEDEMRKLKARIIELEKRYSVSAAGSGLSNRSSCSSILFSTSVP</sequence>
<dbReference type="AlphaFoldDB" id="U4LET4"/>
<evidence type="ECO:0000313" key="2">
    <source>
        <dbReference type="EMBL" id="CCX13250.1"/>
    </source>
</evidence>
<evidence type="ECO:0000313" key="3">
    <source>
        <dbReference type="Proteomes" id="UP000018144"/>
    </source>
</evidence>
<feature type="region of interest" description="Disordered" evidence="1">
    <location>
        <begin position="1"/>
        <end position="44"/>
    </location>
</feature>